<dbReference type="Pfam" id="PF07654">
    <property type="entry name" value="C1-set"/>
    <property type="match status" value="1"/>
</dbReference>
<evidence type="ECO:0000256" key="9">
    <source>
        <dbReference type="ARBA" id="ARBA00023130"/>
    </source>
</evidence>
<gene>
    <name evidence="20" type="primary">LOC103558906</name>
</gene>
<comment type="function">
    <text evidence="15">Antigen-presenting protein that binds self and non-self lipid and glycolipid antigens and presents them to T-cell receptors on natural killer T-cells.</text>
</comment>
<evidence type="ECO:0000256" key="4">
    <source>
        <dbReference type="ARBA" id="ARBA00022475"/>
    </source>
</evidence>
<dbReference type="SUPFAM" id="SSF54452">
    <property type="entry name" value="MHC antigen-recognition domain"/>
    <property type="match status" value="1"/>
</dbReference>
<feature type="transmembrane region" description="Helical" evidence="17">
    <location>
        <begin position="58"/>
        <end position="81"/>
    </location>
</feature>
<dbReference type="InterPro" id="IPR003597">
    <property type="entry name" value="Ig_C1-set"/>
</dbReference>
<keyword evidence="5 17" id="KW-0812">Transmembrane</keyword>
<dbReference type="RefSeq" id="XP_070464332.1">
    <property type="nucleotide sequence ID" value="XM_070608231.1"/>
</dbReference>
<evidence type="ECO:0000256" key="5">
    <source>
        <dbReference type="ARBA" id="ARBA00022692"/>
    </source>
</evidence>
<keyword evidence="6" id="KW-0967">Endosome</keyword>
<dbReference type="InterPro" id="IPR013783">
    <property type="entry name" value="Ig-like_fold"/>
</dbReference>
<keyword evidence="4" id="KW-1003">Cell membrane</keyword>
<sequence>MSKVRAPPAAPSTEAGHVDKSMLRLPLTVWALLSLALFSYSGGLGGSLRRWGRQMSQALWFLHILDSFSLDLFNFHCFLFLSPSSFLHTFLILPLSTAFQGPTSFHVIQISSFANSTWAQNQGSGWLDDLQIHGWDSDSGTAIFLKPWSKGNFSDEEVTELEELFRLYLIGFVREVQDRASEFQMEYPFEIQGIAGCELHSGGTTVSFLRGALGGLDFLSIKNESCAPAPEGGSRAQKFCTLISQYQGIADIVRKLLLETCPRYLLGVLDAGKAELQRQVKPEAWLSSGPAPGPGHLLLVCHVSGFYPKPVWVMWMRGEQEQPGTQQGDVLPNADGTWYLRVTLDVAAGEAAGLACRVRHSSLGGQDIILYWGRSTSIGLIVLAIIVPSLILLICFALWFWRRWSYLNIP</sequence>
<comment type="subunit">
    <text evidence="16">Heterodimer with B2M (beta-2-microglobulin). Interacts with saposin C.</text>
</comment>
<dbReference type="InterPro" id="IPR050208">
    <property type="entry name" value="MHC_class-I_related"/>
</dbReference>
<evidence type="ECO:0000259" key="18">
    <source>
        <dbReference type="PROSITE" id="PS50835"/>
    </source>
</evidence>
<evidence type="ECO:0000256" key="6">
    <source>
        <dbReference type="ARBA" id="ARBA00022753"/>
    </source>
</evidence>
<feature type="transmembrane region" description="Helical" evidence="17">
    <location>
        <begin position="378"/>
        <end position="401"/>
    </location>
</feature>
<evidence type="ECO:0000256" key="7">
    <source>
        <dbReference type="ARBA" id="ARBA00022859"/>
    </source>
</evidence>
<evidence type="ECO:0000256" key="3">
    <source>
        <dbReference type="ARBA" id="ARBA00004656"/>
    </source>
</evidence>
<dbReference type="InterPro" id="IPR036179">
    <property type="entry name" value="Ig-like_dom_sf"/>
</dbReference>
<evidence type="ECO:0000256" key="2">
    <source>
        <dbReference type="ARBA" id="ARBA00004608"/>
    </source>
</evidence>
<evidence type="ECO:0000256" key="11">
    <source>
        <dbReference type="ARBA" id="ARBA00023157"/>
    </source>
</evidence>
<evidence type="ECO:0000313" key="20">
    <source>
        <dbReference type="RefSeq" id="XP_070464332.1"/>
    </source>
</evidence>
<evidence type="ECO:0000313" key="19">
    <source>
        <dbReference type="Proteomes" id="UP001652662"/>
    </source>
</evidence>
<keyword evidence="14" id="KW-0393">Immunoglobulin domain</keyword>
<dbReference type="PROSITE" id="PS50835">
    <property type="entry name" value="IG_LIKE"/>
    <property type="match status" value="1"/>
</dbReference>
<dbReference type="SUPFAM" id="SSF48726">
    <property type="entry name" value="Immunoglobulin"/>
    <property type="match status" value="1"/>
</dbReference>
<accession>A0ABM4NHB1</accession>
<dbReference type="PANTHER" id="PTHR16675">
    <property type="entry name" value="MHC CLASS I-RELATED"/>
    <property type="match status" value="1"/>
</dbReference>
<evidence type="ECO:0000256" key="8">
    <source>
        <dbReference type="ARBA" id="ARBA00022989"/>
    </source>
</evidence>
<evidence type="ECO:0000256" key="12">
    <source>
        <dbReference type="ARBA" id="ARBA00023180"/>
    </source>
</evidence>
<evidence type="ECO:0000256" key="13">
    <source>
        <dbReference type="ARBA" id="ARBA00023228"/>
    </source>
</evidence>
<dbReference type="InterPro" id="IPR007110">
    <property type="entry name" value="Ig-like_dom"/>
</dbReference>
<proteinExistence type="predicted"/>
<evidence type="ECO:0000256" key="10">
    <source>
        <dbReference type="ARBA" id="ARBA00023136"/>
    </source>
</evidence>
<dbReference type="PANTHER" id="PTHR16675:SF130">
    <property type="entry name" value="T-CELL SURFACE GLYCOPROTEIN CD1B"/>
    <property type="match status" value="1"/>
</dbReference>
<evidence type="ECO:0000256" key="16">
    <source>
        <dbReference type="ARBA" id="ARBA00038793"/>
    </source>
</evidence>
<dbReference type="InterPro" id="IPR037055">
    <property type="entry name" value="MHC_I-like_Ag-recog_sf"/>
</dbReference>
<dbReference type="SMART" id="SM00407">
    <property type="entry name" value="IGc1"/>
    <property type="match status" value="1"/>
</dbReference>
<dbReference type="Gene3D" id="2.60.40.10">
    <property type="entry name" value="Immunoglobulins"/>
    <property type="match status" value="1"/>
</dbReference>
<reference evidence="20" key="1">
    <citation type="submission" date="2025-08" db="UniProtKB">
        <authorList>
            <consortium name="RefSeq"/>
        </authorList>
    </citation>
    <scope>IDENTIFICATION</scope>
    <source>
        <tissue evidence="20">Blood</tissue>
    </source>
</reference>
<dbReference type="InterPro" id="IPR011162">
    <property type="entry name" value="MHC_I/II-like_Ag-recog"/>
</dbReference>
<comment type="subcellular location">
    <subcellularLocation>
        <location evidence="1">Cell membrane</location>
        <topology evidence="1">Single-pass type I membrane protein</topology>
    </subcellularLocation>
    <subcellularLocation>
        <location evidence="2">Endosome membrane</location>
    </subcellularLocation>
    <subcellularLocation>
        <location evidence="3">Lysosome membrane</location>
    </subcellularLocation>
</comment>
<keyword evidence="9" id="KW-1064">Adaptive immunity</keyword>
<dbReference type="Gene3D" id="3.30.500.10">
    <property type="entry name" value="MHC class I-like antigen recognition-like"/>
    <property type="match status" value="1"/>
</dbReference>
<name>A0ABM4NHB1_EQUPR</name>
<dbReference type="CDD" id="cd21029">
    <property type="entry name" value="IgC1_CD1"/>
    <property type="match status" value="1"/>
</dbReference>
<keyword evidence="7" id="KW-0391">Immunity</keyword>
<dbReference type="Proteomes" id="UP001652662">
    <property type="component" value="Unplaced"/>
</dbReference>
<dbReference type="InterPro" id="IPR011161">
    <property type="entry name" value="MHC_I-like_Ag-recog"/>
</dbReference>
<evidence type="ECO:0000256" key="17">
    <source>
        <dbReference type="SAM" id="Phobius"/>
    </source>
</evidence>
<keyword evidence="11" id="KW-1015">Disulfide bond</keyword>
<keyword evidence="19" id="KW-1185">Reference proteome</keyword>
<evidence type="ECO:0000256" key="15">
    <source>
        <dbReference type="ARBA" id="ARBA00037203"/>
    </source>
</evidence>
<dbReference type="GeneID" id="103558906"/>
<protein>
    <submittedName>
        <fullName evidence="20">T-cell surface glycoprotein CD1b isoform X1</fullName>
    </submittedName>
</protein>
<keyword evidence="10 17" id="KW-0472">Membrane</keyword>
<keyword evidence="8 17" id="KW-1133">Transmembrane helix</keyword>
<organism evidence="19 20">
    <name type="scientific">Equus przewalskii</name>
    <name type="common">Przewalski's horse</name>
    <name type="synonym">Equus caballus przewalskii</name>
    <dbReference type="NCBI Taxonomy" id="9798"/>
    <lineage>
        <taxon>Eukaryota</taxon>
        <taxon>Metazoa</taxon>
        <taxon>Chordata</taxon>
        <taxon>Craniata</taxon>
        <taxon>Vertebrata</taxon>
        <taxon>Euteleostomi</taxon>
        <taxon>Mammalia</taxon>
        <taxon>Eutheria</taxon>
        <taxon>Laurasiatheria</taxon>
        <taxon>Perissodactyla</taxon>
        <taxon>Equidae</taxon>
        <taxon>Equus</taxon>
    </lineage>
</organism>
<feature type="domain" description="Ig-like" evidence="18">
    <location>
        <begin position="262"/>
        <end position="362"/>
    </location>
</feature>
<evidence type="ECO:0000256" key="1">
    <source>
        <dbReference type="ARBA" id="ARBA00004251"/>
    </source>
</evidence>
<feature type="transmembrane region" description="Helical" evidence="17">
    <location>
        <begin position="27"/>
        <end position="46"/>
    </location>
</feature>
<keyword evidence="13" id="KW-0458">Lysosome</keyword>
<keyword evidence="12" id="KW-0325">Glycoprotein</keyword>
<dbReference type="Pfam" id="PF16497">
    <property type="entry name" value="MHC_I_3"/>
    <property type="match status" value="1"/>
</dbReference>
<evidence type="ECO:0000256" key="14">
    <source>
        <dbReference type="ARBA" id="ARBA00023319"/>
    </source>
</evidence>